<feature type="transmembrane region" description="Helical" evidence="1">
    <location>
        <begin position="21"/>
        <end position="39"/>
    </location>
</feature>
<keyword evidence="1" id="KW-0812">Transmembrane</keyword>
<evidence type="ECO:0000313" key="2">
    <source>
        <dbReference type="EMBL" id="CAH0728620.1"/>
    </source>
</evidence>
<evidence type="ECO:0000256" key="1">
    <source>
        <dbReference type="SAM" id="Phobius"/>
    </source>
</evidence>
<sequence>MSIERRSCTGSDPRVTKRLCATLMFFIGIVCIFGGYLLGRMARNEVRRSNDIVSINLTIAADNLYKKAKRVSPKAIHHNDPEKITLKLLDVFNCTAQDCGAVVNYNVAEFVKTSIKYEVAKLLRSINNASLYLDSLR</sequence>
<dbReference type="EMBL" id="OV170227">
    <property type="protein sequence ID" value="CAH0728620.1"/>
    <property type="molecule type" value="Genomic_DNA"/>
</dbReference>
<evidence type="ECO:0000313" key="3">
    <source>
        <dbReference type="Proteomes" id="UP000838878"/>
    </source>
</evidence>
<dbReference type="AlphaFoldDB" id="A0A8J9VVW7"/>
<dbReference type="OrthoDB" id="7386994at2759"/>
<dbReference type="Proteomes" id="UP000838878">
    <property type="component" value="Chromosome 7"/>
</dbReference>
<keyword evidence="1" id="KW-0472">Membrane</keyword>
<organism evidence="2 3">
    <name type="scientific">Brenthis ino</name>
    <name type="common">lesser marbled fritillary</name>
    <dbReference type="NCBI Taxonomy" id="405034"/>
    <lineage>
        <taxon>Eukaryota</taxon>
        <taxon>Metazoa</taxon>
        <taxon>Ecdysozoa</taxon>
        <taxon>Arthropoda</taxon>
        <taxon>Hexapoda</taxon>
        <taxon>Insecta</taxon>
        <taxon>Pterygota</taxon>
        <taxon>Neoptera</taxon>
        <taxon>Endopterygota</taxon>
        <taxon>Lepidoptera</taxon>
        <taxon>Glossata</taxon>
        <taxon>Ditrysia</taxon>
        <taxon>Papilionoidea</taxon>
        <taxon>Nymphalidae</taxon>
        <taxon>Heliconiinae</taxon>
        <taxon>Argynnini</taxon>
        <taxon>Brenthis</taxon>
    </lineage>
</organism>
<keyword evidence="1" id="KW-1133">Transmembrane helix</keyword>
<feature type="non-terminal residue" evidence="2">
    <location>
        <position position="137"/>
    </location>
</feature>
<name>A0A8J9VVW7_9NEOP</name>
<protein>
    <submittedName>
        <fullName evidence="2">Uncharacterized protein</fullName>
    </submittedName>
</protein>
<gene>
    <name evidence="2" type="ORF">BINO364_LOCUS13819</name>
</gene>
<reference evidence="2" key="1">
    <citation type="submission" date="2021-12" db="EMBL/GenBank/DDBJ databases">
        <authorList>
            <person name="Martin H S."/>
        </authorList>
    </citation>
    <scope>NUCLEOTIDE SEQUENCE</scope>
</reference>
<keyword evidence="3" id="KW-1185">Reference proteome</keyword>
<proteinExistence type="predicted"/>
<accession>A0A8J9VVW7</accession>